<evidence type="ECO:0000313" key="1">
    <source>
        <dbReference type="EMBL" id="QHU13372.1"/>
    </source>
</evidence>
<dbReference type="EMBL" id="MN740820">
    <property type="protein sequence ID" value="QHU13372.1"/>
    <property type="molecule type" value="Genomic_DNA"/>
</dbReference>
<dbReference type="AlphaFoldDB" id="A0A6C0K5M6"/>
<sequence length="363" mass="42798">MAASPNPNVLNSKPLLLDPRNNRFPEDIVLKINNILCDEYIKRIYEALENNLIKNTIKIFLNDKKLSKFLYYYGYQTYYFNNQMYYYNVGEQNLGIYGETLSNLDWGDFECETLLEDYEGIKIETKEPYILNIPNDIVFTEHTPNAEIEYYKYDVNIYSKNLTLNETLWILKNYADYDAKILHDINECDYDTGICGSSDASISIANFKIDNDNTYDNIYDYDKEEFAIVWNLFNRGFIKLNIFKIIYIFCYHTDIDNTIQQYYNIIGGTGNTNLKVDNDKLFRKTCFNVIRYFNKKIKKAVENSIVISYLYAIYADDEGLEFNEAHEEYENKAYDILSDNGLLLAKPENIKEMLDLLYVLYLS</sequence>
<organism evidence="1">
    <name type="scientific">viral metagenome</name>
    <dbReference type="NCBI Taxonomy" id="1070528"/>
    <lineage>
        <taxon>unclassified sequences</taxon>
        <taxon>metagenomes</taxon>
        <taxon>organismal metagenomes</taxon>
    </lineage>
</organism>
<proteinExistence type="predicted"/>
<accession>A0A6C0K5M6</accession>
<reference evidence="1" key="1">
    <citation type="journal article" date="2020" name="Nature">
        <title>Giant virus diversity and host interactions through global metagenomics.</title>
        <authorList>
            <person name="Schulz F."/>
            <person name="Roux S."/>
            <person name="Paez-Espino D."/>
            <person name="Jungbluth S."/>
            <person name="Walsh D.A."/>
            <person name="Denef V.J."/>
            <person name="McMahon K.D."/>
            <person name="Konstantinidis K.T."/>
            <person name="Eloe-Fadrosh E.A."/>
            <person name="Kyrpides N.C."/>
            <person name="Woyke T."/>
        </authorList>
    </citation>
    <scope>NUCLEOTIDE SEQUENCE</scope>
    <source>
        <strain evidence="1">GVMAG-S-1101178-73</strain>
    </source>
</reference>
<name>A0A6C0K5M6_9ZZZZ</name>
<protein>
    <submittedName>
        <fullName evidence="1">Uncharacterized protein</fullName>
    </submittedName>
</protein>